<organism evidence="1">
    <name type="scientific">viral metagenome</name>
    <dbReference type="NCBI Taxonomy" id="1070528"/>
    <lineage>
        <taxon>unclassified sequences</taxon>
        <taxon>metagenomes</taxon>
        <taxon>organismal metagenomes</taxon>
    </lineage>
</organism>
<name>A0A6C0ASQ9_9ZZZZ</name>
<dbReference type="EMBL" id="MN740864">
    <property type="protein sequence ID" value="QHS82957.1"/>
    <property type="molecule type" value="Genomic_DNA"/>
</dbReference>
<reference evidence="1" key="1">
    <citation type="journal article" date="2020" name="Nature">
        <title>Giant virus diversity and host interactions through global metagenomics.</title>
        <authorList>
            <person name="Schulz F."/>
            <person name="Roux S."/>
            <person name="Paez-Espino D."/>
            <person name="Jungbluth S."/>
            <person name="Walsh D.A."/>
            <person name="Denef V.J."/>
            <person name="McMahon K.D."/>
            <person name="Konstantinidis K.T."/>
            <person name="Eloe-Fadrosh E.A."/>
            <person name="Kyrpides N.C."/>
            <person name="Woyke T."/>
        </authorList>
    </citation>
    <scope>NUCLEOTIDE SEQUENCE</scope>
    <source>
        <strain evidence="1">GVMAG-S-1103017-74</strain>
    </source>
</reference>
<sequence length="282" mass="31339">MAVWDVCTAWPTHCVVCSGDAWQAEPCDNAKCRVFRDRVAYYMNEKRELAMTLVYIAHRNIHVKNIHAKHMPYQVPAAALVWAARSTMSSAPQRQDARTQRRCACAVAALEVLGNAKLQPPTNRKPYELTLDILQRAVARASFPGGLQSIEQFAAESPGLTQRLSRPTVRTVGDAWLKVNDRTDALDARDATRGFAARRDGPASTHILQRMHEVLHAAVHLRAARELVRAASDGVMDAEEALVLGAPYTPQQRARRRDVLLAHHASHTSSRVLRKFTAAAEQ</sequence>
<accession>A0A6C0ASQ9</accession>
<proteinExistence type="predicted"/>
<protein>
    <submittedName>
        <fullName evidence="1">Uncharacterized protein</fullName>
    </submittedName>
</protein>
<evidence type="ECO:0000313" key="1">
    <source>
        <dbReference type="EMBL" id="QHS82957.1"/>
    </source>
</evidence>
<dbReference type="AlphaFoldDB" id="A0A6C0ASQ9"/>